<feature type="chain" id="PRO_5045512784" description="PepSY domain-containing protein" evidence="1">
    <location>
        <begin position="23"/>
        <end position="112"/>
    </location>
</feature>
<gene>
    <name evidence="2" type="ORF">TUM4630_12690</name>
</gene>
<dbReference type="Proteomes" id="UP000761574">
    <property type="component" value="Unassembled WGS sequence"/>
</dbReference>
<evidence type="ECO:0000313" key="3">
    <source>
        <dbReference type="Proteomes" id="UP000761574"/>
    </source>
</evidence>
<comment type="caution">
    <text evidence="2">The sequence shown here is derived from an EMBL/GenBank/DDBJ whole genome shotgun (WGS) entry which is preliminary data.</text>
</comment>
<feature type="signal peptide" evidence="1">
    <location>
        <begin position="1"/>
        <end position="22"/>
    </location>
</feature>
<organism evidence="2 3">
    <name type="scientific">Shewanella algidipiscicola</name>
    <dbReference type="NCBI Taxonomy" id="614070"/>
    <lineage>
        <taxon>Bacteria</taxon>
        <taxon>Pseudomonadati</taxon>
        <taxon>Pseudomonadota</taxon>
        <taxon>Gammaproteobacteria</taxon>
        <taxon>Alteromonadales</taxon>
        <taxon>Shewanellaceae</taxon>
        <taxon>Shewanella</taxon>
    </lineage>
</organism>
<proteinExistence type="predicted"/>
<dbReference type="EMBL" id="BPFB01000012">
    <property type="protein sequence ID" value="GIU45199.1"/>
    <property type="molecule type" value="Genomic_DNA"/>
</dbReference>
<keyword evidence="1" id="KW-0732">Signal</keyword>
<dbReference type="RefSeq" id="WP_110457202.1">
    <property type="nucleotide sequence ID" value="NZ_BPFB01000012.1"/>
</dbReference>
<name>A0ABQ4PCE1_9GAMM</name>
<protein>
    <recommendedName>
        <fullName evidence="4">PepSY domain-containing protein</fullName>
    </recommendedName>
</protein>
<evidence type="ECO:0000256" key="1">
    <source>
        <dbReference type="SAM" id="SignalP"/>
    </source>
</evidence>
<evidence type="ECO:0008006" key="4">
    <source>
        <dbReference type="Google" id="ProtNLM"/>
    </source>
</evidence>
<evidence type="ECO:0000313" key="2">
    <source>
        <dbReference type="EMBL" id="GIU45199.1"/>
    </source>
</evidence>
<accession>A0ABQ4PCE1</accession>
<reference evidence="2 3" key="1">
    <citation type="submission" date="2021-05" db="EMBL/GenBank/DDBJ databases">
        <title>Molecular characterization for Shewanella algae harboring chromosomal blaOXA-55-like strains isolated from clinical and environment sample.</title>
        <authorList>
            <person name="Ohama Y."/>
            <person name="Aoki K."/>
            <person name="Harada S."/>
            <person name="Moriya K."/>
            <person name="Ishii Y."/>
            <person name="Tateda K."/>
        </authorList>
    </citation>
    <scope>NUCLEOTIDE SEQUENCE [LARGE SCALE GENOMIC DNA]</scope>
    <source>
        <strain evidence="2 3">LMG 23746</strain>
    </source>
</reference>
<sequence length="112" mass="12449">MKPIYIASAFILYALSVASLSATPFTELEHNQAKKLVSDGKILPFDVVLAKVEGYCSVKLLDAHLYQTQGQWHYHLQLRSPQGELISLKMDASTGELTDTTELPSSCQHDKK</sequence>
<keyword evidence="3" id="KW-1185">Reference proteome</keyword>